<feature type="coiled-coil region" evidence="1">
    <location>
        <begin position="59"/>
        <end position="107"/>
    </location>
</feature>
<evidence type="ECO:0000256" key="2">
    <source>
        <dbReference type="SAM" id="MobiDB-lite"/>
    </source>
</evidence>
<evidence type="ECO:0000313" key="3">
    <source>
        <dbReference type="EMBL" id="SFD28819.1"/>
    </source>
</evidence>
<feature type="compositionally biased region" description="Low complexity" evidence="2">
    <location>
        <begin position="276"/>
        <end position="288"/>
    </location>
</feature>
<feature type="region of interest" description="Disordered" evidence="2">
    <location>
        <begin position="164"/>
        <end position="288"/>
    </location>
</feature>
<protein>
    <recommendedName>
        <fullName evidence="5">Secreted protein</fullName>
    </recommendedName>
</protein>
<gene>
    <name evidence="3" type="ORF">SAMN05421773_112159</name>
</gene>
<keyword evidence="4" id="KW-1185">Reference proteome</keyword>
<sequence>MLCAVAALLVEEAAVLRPLIVLSAAVTLAVGVVLRRWDMEAGRQVAKERAKRSAAAWRGEERQAELEEALEQITLLEDKLQAKRVDLGRLRSEYAELLRRYAHSENERANVLESRRRLALEAAAPTKALPAQSADHRTAGGAPTPLTYLQAERALTNLTANAARQEETRRQQEPVYPQRSGTPAVQPPAPRTAGFDFFGAPAARRTGRQQRTGEAAPADGSRDGDDAEDVQDVEDVEDVEDTGEIVTAELVEEDDEPARPDGAAERAPRQAGDTVRSAARPHPASAAH</sequence>
<evidence type="ECO:0000313" key="4">
    <source>
        <dbReference type="Proteomes" id="UP000199207"/>
    </source>
</evidence>
<dbReference type="EMBL" id="FOLM01000012">
    <property type="protein sequence ID" value="SFD28819.1"/>
    <property type="molecule type" value="Genomic_DNA"/>
</dbReference>
<reference evidence="3 4" key="1">
    <citation type="submission" date="2016-10" db="EMBL/GenBank/DDBJ databases">
        <authorList>
            <person name="de Groot N.N."/>
        </authorList>
    </citation>
    <scope>NUCLEOTIDE SEQUENCE [LARGE SCALE GENOMIC DNA]</scope>
    <source>
        <strain evidence="3 4">CGMCC 4.5739</strain>
    </source>
</reference>
<feature type="compositionally biased region" description="Basic and acidic residues" evidence="2">
    <location>
        <begin position="257"/>
        <end position="268"/>
    </location>
</feature>
<evidence type="ECO:0008006" key="5">
    <source>
        <dbReference type="Google" id="ProtNLM"/>
    </source>
</evidence>
<dbReference type="AlphaFoldDB" id="A0A1I1R3E5"/>
<evidence type="ECO:0000256" key="1">
    <source>
        <dbReference type="SAM" id="Coils"/>
    </source>
</evidence>
<dbReference type="Proteomes" id="UP000199207">
    <property type="component" value="Unassembled WGS sequence"/>
</dbReference>
<feature type="compositionally biased region" description="Acidic residues" evidence="2">
    <location>
        <begin position="225"/>
        <end position="243"/>
    </location>
</feature>
<name>A0A1I1R3E5_9ACTN</name>
<organism evidence="3 4">
    <name type="scientific">Streptomyces aidingensis</name>
    <dbReference type="NCBI Taxonomy" id="910347"/>
    <lineage>
        <taxon>Bacteria</taxon>
        <taxon>Bacillati</taxon>
        <taxon>Actinomycetota</taxon>
        <taxon>Actinomycetes</taxon>
        <taxon>Kitasatosporales</taxon>
        <taxon>Streptomycetaceae</taxon>
        <taxon>Streptomyces</taxon>
    </lineage>
</organism>
<proteinExistence type="predicted"/>
<dbReference type="STRING" id="910347.SAMN05421773_112159"/>
<keyword evidence="1" id="KW-0175">Coiled coil</keyword>
<accession>A0A1I1R3E5</accession>